<evidence type="ECO:0000259" key="6">
    <source>
        <dbReference type="SMART" id="SM00451"/>
    </source>
</evidence>
<dbReference type="Gene3D" id="3.30.160.60">
    <property type="entry name" value="Classic Zinc Finger"/>
    <property type="match status" value="1"/>
</dbReference>
<feature type="region of interest" description="Disordered" evidence="5">
    <location>
        <begin position="170"/>
        <end position="231"/>
    </location>
</feature>
<feature type="compositionally biased region" description="Basic and acidic residues" evidence="5">
    <location>
        <begin position="170"/>
        <end position="202"/>
    </location>
</feature>
<keyword evidence="2" id="KW-0863">Zinc-finger</keyword>
<name>A0ABR1FIP0_AURAN</name>
<comment type="caution">
    <text evidence="7">The sequence shown here is derived from an EMBL/GenBank/DDBJ whole genome shotgun (WGS) entry which is preliminary data.</text>
</comment>
<gene>
    <name evidence="7" type="primary">SNU23</name>
    <name evidence="7" type="ORF">SO694_0025307</name>
</gene>
<proteinExistence type="predicted"/>
<evidence type="ECO:0000256" key="5">
    <source>
        <dbReference type="SAM" id="MobiDB-lite"/>
    </source>
</evidence>
<keyword evidence="1" id="KW-0479">Metal-binding</keyword>
<evidence type="ECO:0000313" key="8">
    <source>
        <dbReference type="Proteomes" id="UP001363151"/>
    </source>
</evidence>
<keyword evidence="3" id="KW-0862">Zinc</keyword>
<sequence length="231" mass="26018">MSAPKGTLNVERRGWDKDKYEQRAKDREEYGDEYVDGKGAEAEIRDRQEFRAAEAGAAGPAGSKRSWLTHRTGGFGFDKSAGCTKVLTEPEVQKKATGWYCDVCECLLRDSASYLDHINGKKHQRKLGYSMRVERVGVDAVRDRFADQTEKRAAAAAAVERHKTLDVGEEYERRLQQRDEDDAAEKAARREAKRQRKEERAAADQAEDPDFDAEMNAMMGFGGFGGSKKQR</sequence>
<dbReference type="PANTHER" id="PTHR45986:SF1">
    <property type="entry name" value="ZINC FINGER MATRIN-TYPE PROTEIN 2"/>
    <property type="match status" value="1"/>
</dbReference>
<dbReference type="SMART" id="SM00451">
    <property type="entry name" value="ZnF_U1"/>
    <property type="match status" value="1"/>
</dbReference>
<dbReference type="InterPro" id="IPR040107">
    <property type="entry name" value="Snu23"/>
</dbReference>
<keyword evidence="8" id="KW-1185">Reference proteome</keyword>
<evidence type="ECO:0000313" key="7">
    <source>
        <dbReference type="EMBL" id="KAK7231531.1"/>
    </source>
</evidence>
<dbReference type="Proteomes" id="UP001363151">
    <property type="component" value="Unassembled WGS sequence"/>
</dbReference>
<dbReference type="SUPFAM" id="SSF57667">
    <property type="entry name" value="beta-beta-alpha zinc fingers"/>
    <property type="match status" value="1"/>
</dbReference>
<protein>
    <submittedName>
        <fullName evidence="7">mRNA splicing protein</fullName>
    </submittedName>
</protein>
<organism evidence="7 8">
    <name type="scientific">Aureococcus anophagefferens</name>
    <name type="common">Harmful bloom alga</name>
    <dbReference type="NCBI Taxonomy" id="44056"/>
    <lineage>
        <taxon>Eukaryota</taxon>
        <taxon>Sar</taxon>
        <taxon>Stramenopiles</taxon>
        <taxon>Ochrophyta</taxon>
        <taxon>Pelagophyceae</taxon>
        <taxon>Pelagomonadales</taxon>
        <taxon>Pelagomonadaceae</taxon>
        <taxon>Aureococcus</taxon>
    </lineage>
</organism>
<keyword evidence="4" id="KW-0539">Nucleus</keyword>
<evidence type="ECO:0000256" key="4">
    <source>
        <dbReference type="ARBA" id="ARBA00023242"/>
    </source>
</evidence>
<evidence type="ECO:0000256" key="1">
    <source>
        <dbReference type="ARBA" id="ARBA00022723"/>
    </source>
</evidence>
<accession>A0ABR1FIP0</accession>
<dbReference type="InterPro" id="IPR003604">
    <property type="entry name" value="Matrin/U1-like-C_Znf_C2H2"/>
</dbReference>
<feature type="region of interest" description="Disordered" evidence="5">
    <location>
        <begin position="1"/>
        <end position="40"/>
    </location>
</feature>
<dbReference type="EMBL" id="JBBJCI010000397">
    <property type="protein sequence ID" value="KAK7231531.1"/>
    <property type="molecule type" value="Genomic_DNA"/>
</dbReference>
<dbReference type="InterPro" id="IPR036236">
    <property type="entry name" value="Znf_C2H2_sf"/>
</dbReference>
<feature type="domain" description="U1-type" evidence="6">
    <location>
        <begin position="96"/>
        <end position="130"/>
    </location>
</feature>
<dbReference type="Pfam" id="PF12874">
    <property type="entry name" value="zf-met"/>
    <property type="match status" value="1"/>
</dbReference>
<feature type="compositionally biased region" description="Basic and acidic residues" evidence="5">
    <location>
        <begin position="10"/>
        <end position="28"/>
    </location>
</feature>
<evidence type="ECO:0000256" key="3">
    <source>
        <dbReference type="ARBA" id="ARBA00022833"/>
    </source>
</evidence>
<reference evidence="7 8" key="1">
    <citation type="submission" date="2024-03" db="EMBL/GenBank/DDBJ databases">
        <title>Aureococcus anophagefferens CCMP1851 and Kratosvirus quantuckense: Draft genome of a second virus-susceptible host strain in the model system.</title>
        <authorList>
            <person name="Chase E."/>
            <person name="Truchon A.R."/>
            <person name="Schepens W."/>
            <person name="Wilhelm S.W."/>
        </authorList>
    </citation>
    <scope>NUCLEOTIDE SEQUENCE [LARGE SCALE GENOMIC DNA]</scope>
    <source>
        <strain evidence="7 8">CCMP1851</strain>
    </source>
</reference>
<dbReference type="InterPro" id="IPR013087">
    <property type="entry name" value="Znf_C2H2_type"/>
</dbReference>
<dbReference type="PANTHER" id="PTHR45986">
    <property type="entry name" value="ZINC FINGER MATRIN-TYPE PROTEIN 2"/>
    <property type="match status" value="1"/>
</dbReference>
<feature type="compositionally biased region" description="Gly residues" evidence="5">
    <location>
        <begin position="220"/>
        <end position="231"/>
    </location>
</feature>
<evidence type="ECO:0000256" key="2">
    <source>
        <dbReference type="ARBA" id="ARBA00022771"/>
    </source>
</evidence>